<sequence>MGPTASANVGTISDGGSALFTSITSALSSACPAPTSGSTLTSCSSSAKVTGLTYVDTYEIYRDGTLDIDIPLISVSDPTVLSALIAFVAAGVRANTQSPNNTASTWYDCDKSQFPVCLDDGGIDPWTTNLTNVPSLYQALYLEQTVATGGAVKIQNIEVKMQLEAGADDFACSDTGLALSILAGVASVLPGLGWLSGGTVGSVARAGLSLACNLPHLKE</sequence>
<evidence type="ECO:0000313" key="1">
    <source>
        <dbReference type="EMBL" id="KAK3680125.1"/>
    </source>
</evidence>
<accession>A0AAE0WYG6</accession>
<reference evidence="1" key="1">
    <citation type="submission" date="2023-07" db="EMBL/GenBank/DDBJ databases">
        <title>Black Yeasts Isolated from many extreme environments.</title>
        <authorList>
            <person name="Coleine C."/>
            <person name="Stajich J.E."/>
            <person name="Selbmann L."/>
        </authorList>
    </citation>
    <scope>NUCLEOTIDE SEQUENCE</scope>
    <source>
        <strain evidence="1">CCFEE 5485</strain>
    </source>
</reference>
<gene>
    <name evidence="1" type="ORF">LTR78_000502</name>
</gene>
<dbReference type="AlphaFoldDB" id="A0AAE0WYG6"/>
<keyword evidence="2" id="KW-1185">Reference proteome</keyword>
<dbReference type="EMBL" id="JAUTXT010000001">
    <property type="protein sequence ID" value="KAK3680125.1"/>
    <property type="molecule type" value="Genomic_DNA"/>
</dbReference>
<protein>
    <submittedName>
        <fullName evidence="1">Uncharacterized protein</fullName>
    </submittedName>
</protein>
<evidence type="ECO:0000313" key="2">
    <source>
        <dbReference type="Proteomes" id="UP001274830"/>
    </source>
</evidence>
<dbReference type="Proteomes" id="UP001274830">
    <property type="component" value="Unassembled WGS sequence"/>
</dbReference>
<proteinExistence type="predicted"/>
<name>A0AAE0WYG6_9PEZI</name>
<comment type="caution">
    <text evidence="1">The sequence shown here is derived from an EMBL/GenBank/DDBJ whole genome shotgun (WGS) entry which is preliminary data.</text>
</comment>
<organism evidence="1 2">
    <name type="scientific">Recurvomyces mirabilis</name>
    <dbReference type="NCBI Taxonomy" id="574656"/>
    <lineage>
        <taxon>Eukaryota</taxon>
        <taxon>Fungi</taxon>
        <taxon>Dikarya</taxon>
        <taxon>Ascomycota</taxon>
        <taxon>Pezizomycotina</taxon>
        <taxon>Dothideomycetes</taxon>
        <taxon>Dothideomycetidae</taxon>
        <taxon>Mycosphaerellales</taxon>
        <taxon>Teratosphaeriaceae</taxon>
        <taxon>Recurvomyces</taxon>
    </lineage>
</organism>